<dbReference type="GO" id="GO:0016829">
    <property type="term" value="F:lyase activity"/>
    <property type="evidence" value="ECO:0007669"/>
    <property type="project" value="UniProtKB-KW"/>
</dbReference>
<dbReference type="InterPro" id="IPR040442">
    <property type="entry name" value="Pyrv_kinase-like_dom_sf"/>
</dbReference>
<reference evidence="8 9" key="1">
    <citation type="submission" date="2019-07" db="EMBL/GenBank/DDBJ databases">
        <title>Whole genome shotgun sequence of Reyranella soli NBRC 108950.</title>
        <authorList>
            <person name="Hosoyama A."/>
            <person name="Uohara A."/>
            <person name="Ohji S."/>
            <person name="Ichikawa N."/>
        </authorList>
    </citation>
    <scope>NUCLEOTIDE SEQUENCE [LARGE SCALE GENOMIC DNA]</scope>
    <source>
        <strain evidence="8 9">NBRC 108950</strain>
    </source>
</reference>
<comment type="caution">
    <text evidence="8">The sequence shown here is derived from an EMBL/GenBank/DDBJ whole genome shotgun (WGS) entry which is preliminary data.</text>
</comment>
<dbReference type="Pfam" id="PF03328">
    <property type="entry name" value="HpcH_HpaI"/>
    <property type="match status" value="1"/>
</dbReference>
<evidence type="ECO:0000313" key="8">
    <source>
        <dbReference type="EMBL" id="GEP56213.1"/>
    </source>
</evidence>
<protein>
    <submittedName>
        <fullName evidence="8">CoA ester lyase</fullName>
    </submittedName>
</protein>
<evidence type="ECO:0000256" key="5">
    <source>
        <dbReference type="PIRSR" id="PIRSR015582-1"/>
    </source>
</evidence>
<dbReference type="PANTHER" id="PTHR32308">
    <property type="entry name" value="LYASE BETA SUBUNIT, PUTATIVE (AFU_ORTHOLOGUE AFUA_4G13030)-RELATED"/>
    <property type="match status" value="1"/>
</dbReference>
<accession>A0A512NB99</accession>
<dbReference type="InterPro" id="IPR015813">
    <property type="entry name" value="Pyrv/PenolPyrv_kinase-like_dom"/>
</dbReference>
<dbReference type="AlphaFoldDB" id="A0A512NB99"/>
<evidence type="ECO:0000256" key="6">
    <source>
        <dbReference type="PIRSR" id="PIRSR015582-2"/>
    </source>
</evidence>
<dbReference type="SUPFAM" id="SSF51621">
    <property type="entry name" value="Phosphoenolpyruvate/pyruvate domain"/>
    <property type="match status" value="1"/>
</dbReference>
<dbReference type="GO" id="GO:0006107">
    <property type="term" value="P:oxaloacetate metabolic process"/>
    <property type="evidence" value="ECO:0007669"/>
    <property type="project" value="TreeGrafter"/>
</dbReference>
<dbReference type="InterPro" id="IPR005000">
    <property type="entry name" value="Aldolase/citrate-lyase_domain"/>
</dbReference>
<keyword evidence="8" id="KW-0456">Lyase</keyword>
<comment type="cofactor">
    <cofactor evidence="1">
        <name>Mg(2+)</name>
        <dbReference type="ChEBI" id="CHEBI:18420"/>
    </cofactor>
</comment>
<organism evidence="8 9">
    <name type="scientific">Reyranella soli</name>
    <dbReference type="NCBI Taxonomy" id="1230389"/>
    <lineage>
        <taxon>Bacteria</taxon>
        <taxon>Pseudomonadati</taxon>
        <taxon>Pseudomonadota</taxon>
        <taxon>Alphaproteobacteria</taxon>
        <taxon>Hyphomicrobiales</taxon>
        <taxon>Reyranellaceae</taxon>
        <taxon>Reyranella</taxon>
    </lineage>
</organism>
<comment type="similarity">
    <text evidence="2">Belongs to the HpcH/HpaI aldolase family.</text>
</comment>
<feature type="domain" description="HpcH/HpaI aldolase/citrate lyase" evidence="7">
    <location>
        <begin position="9"/>
        <end position="226"/>
    </location>
</feature>
<dbReference type="PANTHER" id="PTHR32308:SF0">
    <property type="entry name" value="HPCH_HPAI ALDOLASE_CITRATE LYASE DOMAIN-CONTAINING PROTEIN"/>
    <property type="match status" value="1"/>
</dbReference>
<dbReference type="OrthoDB" id="9800547at2"/>
<dbReference type="InterPro" id="IPR011206">
    <property type="entry name" value="Citrate_lyase_beta/mcl1/mcl2"/>
</dbReference>
<keyword evidence="4 6" id="KW-0460">Magnesium</keyword>
<sequence>MNRPQPSWRSLLFVPVLSERFLAKAHERGADAIILDLEDSILPTRKADARAALPAAVPRVAQKGADVVVRINRPLDLAVADIAASVMPGVAALMLPKVMGPEHVRLLAELVTDREAALGMTIGHTRFLVLIESPAALPHLYAIAAEPRMAGMSVGGEDMATELGAIPSADSMYVFAMHGLAACRTAGILPMGSMGQLANINDLDSYRAGLRRGKALGFTTASCIHPAHVPIINEEYGASDVELDRARRLIAAFDAAAAEGAGAVAFEGSMIDLPIVIRARRLLERAASWAG</sequence>
<feature type="binding site" evidence="5">
    <location>
        <position position="70"/>
    </location>
    <ligand>
        <name>substrate</name>
    </ligand>
</feature>
<evidence type="ECO:0000256" key="1">
    <source>
        <dbReference type="ARBA" id="ARBA00001946"/>
    </source>
</evidence>
<keyword evidence="3 6" id="KW-0479">Metal-binding</keyword>
<keyword evidence="9" id="KW-1185">Reference proteome</keyword>
<dbReference type="GO" id="GO:0000287">
    <property type="term" value="F:magnesium ion binding"/>
    <property type="evidence" value="ECO:0007669"/>
    <property type="project" value="TreeGrafter"/>
</dbReference>
<feature type="binding site" evidence="6">
    <location>
        <position position="132"/>
    </location>
    <ligand>
        <name>Mg(2+)</name>
        <dbReference type="ChEBI" id="CHEBI:18420"/>
    </ligand>
</feature>
<feature type="binding site" evidence="6">
    <location>
        <position position="158"/>
    </location>
    <ligand>
        <name>Mg(2+)</name>
        <dbReference type="ChEBI" id="CHEBI:18420"/>
    </ligand>
</feature>
<dbReference type="PIRSF" id="PIRSF015582">
    <property type="entry name" value="Cit_lyase_B"/>
    <property type="match status" value="1"/>
</dbReference>
<evidence type="ECO:0000256" key="3">
    <source>
        <dbReference type="ARBA" id="ARBA00022723"/>
    </source>
</evidence>
<evidence type="ECO:0000259" key="7">
    <source>
        <dbReference type="Pfam" id="PF03328"/>
    </source>
</evidence>
<gene>
    <name evidence="8" type="ORF">RSO01_33790</name>
</gene>
<evidence type="ECO:0000313" key="9">
    <source>
        <dbReference type="Proteomes" id="UP000321058"/>
    </source>
</evidence>
<evidence type="ECO:0000256" key="4">
    <source>
        <dbReference type="ARBA" id="ARBA00022842"/>
    </source>
</evidence>
<evidence type="ECO:0000256" key="2">
    <source>
        <dbReference type="ARBA" id="ARBA00005568"/>
    </source>
</evidence>
<dbReference type="Proteomes" id="UP000321058">
    <property type="component" value="Unassembled WGS sequence"/>
</dbReference>
<name>A0A512NB99_9HYPH</name>
<dbReference type="EMBL" id="BKAJ01000057">
    <property type="protein sequence ID" value="GEP56213.1"/>
    <property type="molecule type" value="Genomic_DNA"/>
</dbReference>
<proteinExistence type="inferred from homology"/>
<dbReference type="Gene3D" id="3.20.20.60">
    <property type="entry name" value="Phosphoenolpyruvate-binding domains"/>
    <property type="match status" value="1"/>
</dbReference>
<feature type="binding site" evidence="5">
    <location>
        <position position="132"/>
    </location>
    <ligand>
        <name>substrate</name>
    </ligand>
</feature>
<dbReference type="RefSeq" id="WP_147150282.1">
    <property type="nucleotide sequence ID" value="NZ_BKAJ01000057.1"/>
</dbReference>